<name>A0ABU5L9A4_9RICK</name>
<sequence length="57" mass="6617">MILSRVSREHALPIYYLNQPDIRAKQTPLANITMRSKNLSINILHLYEPITTTSCYI</sequence>
<organism evidence="1 2">
    <name type="scientific">Candidatus Cyrtobacter comes</name>
    <dbReference type="NCBI Taxonomy" id="675776"/>
    <lineage>
        <taxon>Bacteria</taxon>
        <taxon>Pseudomonadati</taxon>
        <taxon>Pseudomonadota</taxon>
        <taxon>Alphaproteobacteria</taxon>
        <taxon>Rickettsiales</taxon>
        <taxon>Candidatus Midichloriaceae</taxon>
        <taxon>Candidatus Cyrtobacter</taxon>
    </lineage>
</organism>
<keyword evidence="2" id="KW-1185">Reference proteome</keyword>
<comment type="caution">
    <text evidence="1">The sequence shown here is derived from an EMBL/GenBank/DDBJ whole genome shotgun (WGS) entry which is preliminary data.</text>
</comment>
<protein>
    <submittedName>
        <fullName evidence="1">Uncharacterized protein</fullName>
    </submittedName>
</protein>
<proteinExistence type="predicted"/>
<evidence type="ECO:0000313" key="1">
    <source>
        <dbReference type="EMBL" id="MDZ5762707.1"/>
    </source>
</evidence>
<gene>
    <name evidence="1" type="ORF">Cyrtocomes_01099</name>
</gene>
<reference evidence="1 2" key="1">
    <citation type="submission" date="2023-02" db="EMBL/GenBank/DDBJ databases">
        <title>Host association and intracellularity evolved multiple times independently in the Rickettsiales.</title>
        <authorList>
            <person name="Castelli M."/>
            <person name="Nardi T."/>
            <person name="Gammuto L."/>
            <person name="Bellinzona G."/>
            <person name="Sabaneyeva E."/>
            <person name="Potekhin A."/>
            <person name="Serra V."/>
            <person name="Petroni G."/>
            <person name="Sassera D."/>
        </authorList>
    </citation>
    <scope>NUCLEOTIDE SEQUENCE [LARGE SCALE GENOMIC DNA]</scope>
    <source>
        <strain evidence="1 2">BOD18</strain>
    </source>
</reference>
<dbReference type="Proteomes" id="UP001293791">
    <property type="component" value="Unassembled WGS sequence"/>
</dbReference>
<dbReference type="EMBL" id="JARGYT010000092">
    <property type="protein sequence ID" value="MDZ5762707.1"/>
    <property type="molecule type" value="Genomic_DNA"/>
</dbReference>
<evidence type="ECO:0000313" key="2">
    <source>
        <dbReference type="Proteomes" id="UP001293791"/>
    </source>
</evidence>
<accession>A0ABU5L9A4</accession>